<sequence>MNIFGMIGVALVAFAIGFAYGSENWRIALAMLVVTGLPYLMGIIGRYDL</sequence>
<name>A0A0F8Y6C9_9ZZZZ</name>
<dbReference type="AlphaFoldDB" id="A0A0F8Y6C9"/>
<evidence type="ECO:0000313" key="2">
    <source>
        <dbReference type="EMBL" id="KKK49734.1"/>
    </source>
</evidence>
<feature type="transmembrane region" description="Helical" evidence="1">
    <location>
        <begin position="25"/>
        <end position="44"/>
    </location>
</feature>
<evidence type="ECO:0000256" key="1">
    <source>
        <dbReference type="SAM" id="Phobius"/>
    </source>
</evidence>
<organism evidence="2">
    <name type="scientific">marine sediment metagenome</name>
    <dbReference type="NCBI Taxonomy" id="412755"/>
    <lineage>
        <taxon>unclassified sequences</taxon>
        <taxon>metagenomes</taxon>
        <taxon>ecological metagenomes</taxon>
    </lineage>
</organism>
<keyword evidence="1" id="KW-0472">Membrane</keyword>
<keyword evidence="1" id="KW-0812">Transmembrane</keyword>
<keyword evidence="1" id="KW-1133">Transmembrane helix</keyword>
<comment type="caution">
    <text evidence="2">The sequence shown here is derived from an EMBL/GenBank/DDBJ whole genome shotgun (WGS) entry which is preliminary data.</text>
</comment>
<proteinExistence type="predicted"/>
<accession>A0A0F8Y6C9</accession>
<dbReference type="EMBL" id="LAZR01068385">
    <property type="protein sequence ID" value="KKK49734.1"/>
    <property type="molecule type" value="Genomic_DNA"/>
</dbReference>
<reference evidence="2" key="1">
    <citation type="journal article" date="2015" name="Nature">
        <title>Complex archaea that bridge the gap between prokaryotes and eukaryotes.</title>
        <authorList>
            <person name="Spang A."/>
            <person name="Saw J.H."/>
            <person name="Jorgensen S.L."/>
            <person name="Zaremba-Niedzwiedzka K."/>
            <person name="Martijn J."/>
            <person name="Lind A.E."/>
            <person name="van Eijk R."/>
            <person name="Schleper C."/>
            <person name="Guy L."/>
            <person name="Ettema T.J."/>
        </authorList>
    </citation>
    <scope>NUCLEOTIDE SEQUENCE</scope>
</reference>
<protein>
    <submittedName>
        <fullName evidence="2">Uncharacterized protein</fullName>
    </submittedName>
</protein>
<gene>
    <name evidence="2" type="ORF">LCGC14_3132060</name>
</gene>